<comment type="caution">
    <text evidence="2">The sequence shown here is derived from an EMBL/GenBank/DDBJ whole genome shotgun (WGS) entry which is preliminary data.</text>
</comment>
<feature type="compositionally biased region" description="Basic and acidic residues" evidence="1">
    <location>
        <begin position="65"/>
        <end position="76"/>
    </location>
</feature>
<dbReference type="Proteomes" id="UP001497623">
    <property type="component" value="Unassembled WGS sequence"/>
</dbReference>
<organism evidence="2 3">
    <name type="scientific">Meganyctiphanes norvegica</name>
    <name type="common">Northern krill</name>
    <name type="synonym">Thysanopoda norvegica</name>
    <dbReference type="NCBI Taxonomy" id="48144"/>
    <lineage>
        <taxon>Eukaryota</taxon>
        <taxon>Metazoa</taxon>
        <taxon>Ecdysozoa</taxon>
        <taxon>Arthropoda</taxon>
        <taxon>Crustacea</taxon>
        <taxon>Multicrustacea</taxon>
        <taxon>Malacostraca</taxon>
        <taxon>Eumalacostraca</taxon>
        <taxon>Eucarida</taxon>
        <taxon>Euphausiacea</taxon>
        <taxon>Euphausiidae</taxon>
        <taxon>Meganyctiphanes</taxon>
    </lineage>
</organism>
<accession>A0AAV2S3I9</accession>
<dbReference type="AlphaFoldDB" id="A0AAV2S3I9"/>
<proteinExistence type="predicted"/>
<feature type="compositionally biased region" description="Low complexity" evidence="1">
    <location>
        <begin position="114"/>
        <end position="129"/>
    </location>
</feature>
<evidence type="ECO:0000313" key="2">
    <source>
        <dbReference type="EMBL" id="CAL4154366.1"/>
    </source>
</evidence>
<feature type="non-terminal residue" evidence="2">
    <location>
        <position position="190"/>
    </location>
</feature>
<reference evidence="2 3" key="1">
    <citation type="submission" date="2024-05" db="EMBL/GenBank/DDBJ databases">
        <authorList>
            <person name="Wallberg A."/>
        </authorList>
    </citation>
    <scope>NUCLEOTIDE SEQUENCE [LARGE SCALE GENOMIC DNA]</scope>
</reference>
<dbReference type="EMBL" id="CAXKWB010040120">
    <property type="protein sequence ID" value="CAL4154366.1"/>
    <property type="molecule type" value="Genomic_DNA"/>
</dbReference>
<feature type="region of interest" description="Disordered" evidence="1">
    <location>
        <begin position="44"/>
        <end position="147"/>
    </location>
</feature>
<evidence type="ECO:0000256" key="1">
    <source>
        <dbReference type="SAM" id="MobiDB-lite"/>
    </source>
</evidence>
<sequence>MPLEDLHEISQRLSGSVGRHDSDLDLLVREGEAVSTRLRNILKRNLGSPGLSPSRTRRAASAESPRYHSSEVRFQQDDLTLDSTQDDTRVRTEQRTRSLSDIRRTDSSLPSRAPVSTSTPLKTPSTTPPAKRRELFPLSSDDTMDDPDMYRLEEETRYLHQEVTRLEDMLTTSRIERDQMSVQYTALSDH</sequence>
<feature type="compositionally biased region" description="Basic and acidic residues" evidence="1">
    <location>
        <begin position="86"/>
        <end position="106"/>
    </location>
</feature>
<keyword evidence="3" id="KW-1185">Reference proteome</keyword>
<protein>
    <submittedName>
        <fullName evidence="2">Uncharacterized protein</fullName>
    </submittedName>
</protein>
<gene>
    <name evidence="2" type="ORF">MNOR_LOCUS31319</name>
</gene>
<evidence type="ECO:0000313" key="3">
    <source>
        <dbReference type="Proteomes" id="UP001497623"/>
    </source>
</evidence>
<name>A0AAV2S3I9_MEGNR</name>